<gene>
    <name evidence="2" type="ORF">CSSPJE1EN1_LOCUS4828</name>
</gene>
<proteinExistence type="predicted"/>
<accession>A0ABP0W1Z0</accession>
<keyword evidence="3" id="KW-1185">Reference proteome</keyword>
<sequence length="179" mass="20037">MEKKVWGSRKGHDRQVSTASVRRSKTQMLGRATQVFPHVTANSLAAGLQSCTRISATDRMPSPRNSYLPEPLCRQTDRQTGGLHVYSSLYHVALSLAFSLSFSRSRLLLCWMLDLHSSASSSSPSMISPHQSKGPKDPPLSNLITLDNRFQLHYKDSKFQLHSEVMVSITLQRCRPLPS</sequence>
<reference evidence="2" key="1">
    <citation type="submission" date="2024-02" db="EMBL/GenBank/DDBJ databases">
        <authorList>
            <consortium name="ELIXIR-Norway"/>
            <consortium name="Elixir Norway"/>
        </authorList>
    </citation>
    <scope>NUCLEOTIDE SEQUENCE</scope>
</reference>
<feature type="region of interest" description="Disordered" evidence="1">
    <location>
        <begin position="121"/>
        <end position="140"/>
    </location>
</feature>
<dbReference type="EMBL" id="OZ020107">
    <property type="protein sequence ID" value="CAK9259350.1"/>
    <property type="molecule type" value="Genomic_DNA"/>
</dbReference>
<evidence type="ECO:0000313" key="3">
    <source>
        <dbReference type="Proteomes" id="UP001497444"/>
    </source>
</evidence>
<feature type="compositionally biased region" description="Low complexity" evidence="1">
    <location>
        <begin position="121"/>
        <end position="132"/>
    </location>
</feature>
<name>A0ABP0W1Z0_9BRYO</name>
<feature type="compositionally biased region" description="Basic residues" evidence="1">
    <location>
        <begin position="1"/>
        <end position="12"/>
    </location>
</feature>
<organism evidence="2 3">
    <name type="scientific">Sphagnum jensenii</name>
    <dbReference type="NCBI Taxonomy" id="128206"/>
    <lineage>
        <taxon>Eukaryota</taxon>
        <taxon>Viridiplantae</taxon>
        <taxon>Streptophyta</taxon>
        <taxon>Embryophyta</taxon>
        <taxon>Bryophyta</taxon>
        <taxon>Sphagnophytina</taxon>
        <taxon>Sphagnopsida</taxon>
        <taxon>Sphagnales</taxon>
        <taxon>Sphagnaceae</taxon>
        <taxon>Sphagnum</taxon>
    </lineage>
</organism>
<protein>
    <submittedName>
        <fullName evidence="2">Uncharacterized protein</fullName>
    </submittedName>
</protein>
<dbReference type="Proteomes" id="UP001497444">
    <property type="component" value="Chromosome 12"/>
</dbReference>
<evidence type="ECO:0000256" key="1">
    <source>
        <dbReference type="SAM" id="MobiDB-lite"/>
    </source>
</evidence>
<evidence type="ECO:0000313" key="2">
    <source>
        <dbReference type="EMBL" id="CAK9259350.1"/>
    </source>
</evidence>
<feature type="region of interest" description="Disordered" evidence="1">
    <location>
        <begin position="1"/>
        <end position="25"/>
    </location>
</feature>